<reference evidence="6 7" key="1">
    <citation type="submission" date="2021-03" db="EMBL/GenBank/DDBJ databases">
        <title>novel species in genus Cellulomonas.</title>
        <authorList>
            <person name="Zhang G."/>
        </authorList>
    </citation>
    <scope>NUCLEOTIDE SEQUENCE [LARGE SCALE GENOMIC DNA]</scope>
    <source>
        <strain evidence="7">zg-ZUI188</strain>
    </source>
</reference>
<keyword evidence="7" id="KW-1185">Reference proteome</keyword>
<dbReference type="PANTHER" id="PTHR42988:SF2">
    <property type="entry name" value="CYCLIC NUCLEOTIDE PHOSPHODIESTERASE CBUA0032-RELATED"/>
    <property type="match status" value="1"/>
</dbReference>
<dbReference type="Pfam" id="PF00149">
    <property type="entry name" value="Metallophos"/>
    <property type="match status" value="1"/>
</dbReference>
<dbReference type="EMBL" id="JAGFBM010000009">
    <property type="protein sequence ID" value="MBO3086030.1"/>
    <property type="molecule type" value="Genomic_DNA"/>
</dbReference>
<evidence type="ECO:0000256" key="2">
    <source>
        <dbReference type="ARBA" id="ARBA00022801"/>
    </source>
</evidence>
<keyword evidence="2" id="KW-0378">Hydrolase</keyword>
<evidence type="ECO:0000256" key="1">
    <source>
        <dbReference type="ARBA" id="ARBA00022723"/>
    </source>
</evidence>
<dbReference type="RefSeq" id="WP_208290193.1">
    <property type="nucleotide sequence ID" value="NZ_CP074404.1"/>
</dbReference>
<protein>
    <submittedName>
        <fullName evidence="6">Metallophosphoesterase</fullName>
    </submittedName>
</protein>
<dbReference type="Proteomes" id="UP000678317">
    <property type="component" value="Unassembled WGS sequence"/>
</dbReference>
<evidence type="ECO:0000313" key="6">
    <source>
        <dbReference type="EMBL" id="MBO3086030.1"/>
    </source>
</evidence>
<evidence type="ECO:0000313" key="7">
    <source>
        <dbReference type="Proteomes" id="UP000678317"/>
    </source>
</evidence>
<comment type="similarity">
    <text evidence="4">Belongs to the cyclic nucleotide phosphodiesterase class-III family.</text>
</comment>
<sequence>MTVVAHLSDPHIGATAASVDRLDRVLAEVGRLPRLDALLITGDLADHGLPDEYAAFFAALPPAVPTLVTPGNHDVRDALRPFVPAAGAGPVNSVLDVADLRLVGLDTSVPGRDEGYLEPATLAFARNAIDQAPGRVLLAMHHPSIPVGNPVLDGMALTNASALTELVTSSPSVIGCLTGHVHSGLAGTFAGRPMLGAVGIVSTLRIDGGTDPLEDRTAMPGLALHTIDDSGGIITVFHALAPGTT</sequence>
<proteinExistence type="inferred from homology"/>
<dbReference type="InterPro" id="IPR050884">
    <property type="entry name" value="CNP_phosphodiesterase-III"/>
</dbReference>
<evidence type="ECO:0000256" key="3">
    <source>
        <dbReference type="ARBA" id="ARBA00023004"/>
    </source>
</evidence>
<dbReference type="PANTHER" id="PTHR42988">
    <property type="entry name" value="PHOSPHOHYDROLASE"/>
    <property type="match status" value="1"/>
</dbReference>
<keyword evidence="3" id="KW-0408">Iron</keyword>
<dbReference type="Gene3D" id="3.60.21.10">
    <property type="match status" value="1"/>
</dbReference>
<keyword evidence="1" id="KW-0479">Metal-binding</keyword>
<dbReference type="SUPFAM" id="SSF56300">
    <property type="entry name" value="Metallo-dependent phosphatases"/>
    <property type="match status" value="1"/>
</dbReference>
<dbReference type="InterPro" id="IPR004843">
    <property type="entry name" value="Calcineurin-like_PHP"/>
</dbReference>
<gene>
    <name evidence="6" type="ORF">J4035_15415</name>
</gene>
<comment type="caution">
    <text evidence="6">The sequence shown here is derived from an EMBL/GenBank/DDBJ whole genome shotgun (WGS) entry which is preliminary data.</text>
</comment>
<feature type="domain" description="Calcineurin-like phosphoesterase" evidence="5">
    <location>
        <begin position="4"/>
        <end position="183"/>
    </location>
</feature>
<name>A0ABS3SM05_9CELL</name>
<evidence type="ECO:0000256" key="4">
    <source>
        <dbReference type="ARBA" id="ARBA00025742"/>
    </source>
</evidence>
<accession>A0ABS3SM05</accession>
<dbReference type="InterPro" id="IPR029052">
    <property type="entry name" value="Metallo-depent_PP-like"/>
</dbReference>
<evidence type="ECO:0000259" key="5">
    <source>
        <dbReference type="Pfam" id="PF00149"/>
    </source>
</evidence>
<organism evidence="6 7">
    <name type="scientific">Cellulomonas fengjieae</name>
    <dbReference type="NCBI Taxonomy" id="2819978"/>
    <lineage>
        <taxon>Bacteria</taxon>
        <taxon>Bacillati</taxon>
        <taxon>Actinomycetota</taxon>
        <taxon>Actinomycetes</taxon>
        <taxon>Micrococcales</taxon>
        <taxon>Cellulomonadaceae</taxon>
        <taxon>Cellulomonas</taxon>
    </lineage>
</organism>